<proteinExistence type="predicted"/>
<keyword evidence="2" id="KW-0012">Acyltransferase</keyword>
<dbReference type="Gene3D" id="3.40.50.1110">
    <property type="entry name" value="SGNH hydrolase"/>
    <property type="match status" value="1"/>
</dbReference>
<reference evidence="2 3" key="1">
    <citation type="submission" date="2016-03" db="EMBL/GenBank/DDBJ databases">
        <title>Comparative genomics of human isolates of Fusobacterium necrophorum.</title>
        <authorList>
            <person name="Jensen A."/>
            <person name="Bank S."/>
            <person name="Andersen P.S."/>
            <person name="Kristensen L.H."/>
            <person name="Prag J."/>
        </authorList>
    </citation>
    <scope>NUCLEOTIDE SEQUENCE [LARGE SCALE GENOMIC DNA]</scope>
    <source>
        <strain evidence="2 3">LS_1264</strain>
    </source>
</reference>
<name>A0A162J9D6_9FUSO</name>
<evidence type="ECO:0000313" key="3">
    <source>
        <dbReference type="Proteomes" id="UP000075816"/>
    </source>
</evidence>
<dbReference type="eggNOG" id="COG2755">
    <property type="taxonomic scope" value="Bacteria"/>
</dbReference>
<comment type="caution">
    <text evidence="2">The sequence shown here is derived from an EMBL/GenBank/DDBJ whole genome shotgun (WGS) entry which is preliminary data.</text>
</comment>
<keyword evidence="2" id="KW-0808">Transferase</keyword>
<feature type="region of interest" description="Disordered" evidence="1">
    <location>
        <begin position="45"/>
        <end position="105"/>
    </location>
</feature>
<dbReference type="InterPro" id="IPR036514">
    <property type="entry name" value="SGNH_hydro_sf"/>
</dbReference>
<dbReference type="RefSeq" id="WP_005959243.1">
    <property type="nucleotide sequence ID" value="NZ_CAXOUM010000025.1"/>
</dbReference>
<dbReference type="CDD" id="cd01840">
    <property type="entry name" value="SGNH_hydrolase_yrhL_like"/>
    <property type="match status" value="1"/>
</dbReference>
<evidence type="ECO:0000256" key="1">
    <source>
        <dbReference type="SAM" id="MobiDB-lite"/>
    </source>
</evidence>
<dbReference type="GO" id="GO:0016746">
    <property type="term" value="F:acyltransferase activity"/>
    <property type="evidence" value="ECO:0007669"/>
    <property type="project" value="UniProtKB-KW"/>
</dbReference>
<evidence type="ECO:0000313" key="2">
    <source>
        <dbReference type="EMBL" id="KYL05380.1"/>
    </source>
</evidence>
<gene>
    <name evidence="2" type="ORF">A2J07_01190</name>
</gene>
<dbReference type="SUPFAM" id="SSF52266">
    <property type="entry name" value="SGNH hydrolase"/>
    <property type="match status" value="1"/>
</dbReference>
<dbReference type="PROSITE" id="PS51257">
    <property type="entry name" value="PROKAR_LIPOPROTEIN"/>
    <property type="match status" value="1"/>
</dbReference>
<dbReference type="AlphaFoldDB" id="A0A162J9D6"/>
<accession>A0A162J9D6</accession>
<protein>
    <submittedName>
        <fullName evidence="2">Acyltransferase</fullName>
    </submittedName>
</protein>
<dbReference type="KEGG" id="fnf:BSQ88_04265"/>
<sequence>MKKKVIIVCNIALLFSACTSFTWRNSPKETIADIQLLKMAEELEKEESTDFSEKEKPEKEKPEKERVEQISEKEEALPKKEEKIEFPKSESGERKEEEKKENSPKIEVTKVVTERKILFVGDSVMKGSEAQLRKIFPNAIVDSAVSRQFSALPDILRKVEQSQGIPDVVVIHLGSNGNIFEKHMIESMKILGNRQVFFINCKVERPWQETVNTFLKNQVAKYKNTKLVDWYSLAHNQNQYFAKDRIHPNQMGAKVYRGMILEKLEKEL</sequence>
<dbReference type="Proteomes" id="UP000075816">
    <property type="component" value="Unassembled WGS sequence"/>
</dbReference>
<organism evidence="2 3">
    <name type="scientific">Fusobacterium necrophorum subsp. funduliforme</name>
    <dbReference type="NCBI Taxonomy" id="143387"/>
    <lineage>
        <taxon>Bacteria</taxon>
        <taxon>Fusobacteriati</taxon>
        <taxon>Fusobacteriota</taxon>
        <taxon>Fusobacteriia</taxon>
        <taxon>Fusobacteriales</taxon>
        <taxon>Fusobacteriaceae</taxon>
        <taxon>Fusobacterium</taxon>
    </lineage>
</organism>
<dbReference type="EMBL" id="LVEA01000001">
    <property type="protein sequence ID" value="KYL05380.1"/>
    <property type="molecule type" value="Genomic_DNA"/>
</dbReference>